<evidence type="ECO:0000256" key="4">
    <source>
        <dbReference type="ARBA" id="ARBA00022692"/>
    </source>
</evidence>
<evidence type="ECO:0000313" key="15">
    <source>
        <dbReference type="EMBL" id="MFC1852624.1"/>
    </source>
</evidence>
<dbReference type="Pfam" id="PF07715">
    <property type="entry name" value="Plug"/>
    <property type="match status" value="1"/>
</dbReference>
<evidence type="ECO:0000256" key="7">
    <source>
        <dbReference type="ARBA" id="ARBA00023136"/>
    </source>
</evidence>
<dbReference type="InterPro" id="IPR000531">
    <property type="entry name" value="Beta-barrel_TonB"/>
</dbReference>
<keyword evidence="6 11" id="KW-0798">TonB box</keyword>
<proteinExistence type="inferred from homology"/>
<evidence type="ECO:0000256" key="2">
    <source>
        <dbReference type="ARBA" id="ARBA00022448"/>
    </source>
</evidence>
<keyword evidence="9 10" id="KW-0998">Cell outer membrane</keyword>
<evidence type="ECO:0000256" key="10">
    <source>
        <dbReference type="PROSITE-ProRule" id="PRU01360"/>
    </source>
</evidence>
<dbReference type="PANTHER" id="PTHR30069:SF29">
    <property type="entry name" value="HEMOGLOBIN AND HEMOGLOBIN-HAPTOGLOBIN-BINDING PROTEIN 1-RELATED"/>
    <property type="match status" value="1"/>
</dbReference>
<keyword evidence="16" id="KW-1185">Reference proteome</keyword>
<keyword evidence="8 15" id="KW-0675">Receptor</keyword>
<dbReference type="CDD" id="cd01347">
    <property type="entry name" value="ligand_gated_channel"/>
    <property type="match status" value="1"/>
</dbReference>
<gene>
    <name evidence="15" type="ORF">ACFL27_20695</name>
</gene>
<dbReference type="PROSITE" id="PS52016">
    <property type="entry name" value="TONB_DEPENDENT_REC_3"/>
    <property type="match status" value="1"/>
</dbReference>
<evidence type="ECO:0000256" key="3">
    <source>
        <dbReference type="ARBA" id="ARBA00022452"/>
    </source>
</evidence>
<dbReference type="InterPro" id="IPR012910">
    <property type="entry name" value="Plug_dom"/>
</dbReference>
<dbReference type="SUPFAM" id="SSF56935">
    <property type="entry name" value="Porins"/>
    <property type="match status" value="1"/>
</dbReference>
<organism evidence="15 16">
    <name type="scientific">candidate division CSSED10-310 bacterium</name>
    <dbReference type="NCBI Taxonomy" id="2855610"/>
    <lineage>
        <taxon>Bacteria</taxon>
        <taxon>Bacteria division CSSED10-310</taxon>
    </lineage>
</organism>
<sequence>MLTRVLISLFSLFVAYTAWAQEKEELLFIDVPVVVTAAMIEQPITEAPSNITVITSDQIRTRGFLTLADVLRTLESMYVVASERHIQKAYIRGMGTISSYNDKILLLINGTPLREPVYEHAFIDEYLPLDHVERIEVIKGPGSAMYGSNALIGVINIITKKDFQGLQVSAAAGSNEMNMYNIFFGKSGGDQNVTLFAHHFDTSGDGFEYARKGERNVRAEDPSRSLSYWLTYSFKNFSLEAKYLEYHHKFSTNWDVPEIIWENNWFHYQNFFLDFKYDHHFSGTTHLTFKVWWQRYDNEAFWQKFDDDGLVYSDVWPIKKSQFVGVEARFRMKLPHHNELIIVTEYNYEEILDVRDYEVIRDTSEVVDPLPFWIPDKTGNNYAFNFQDLWQVNKKLHFTLGGRIDSHNVYGTQFNPRIAALYFPITKLSIKLFYGQAFRAPSYRELYTHTEEWTEGNDNLDPEYIQTTELELSYQLTPTISSKTNFYYSRVYDFILHEEGEGGKRYINSADHVEFKGAELEVFVTRKQWSGFLNVSHNISEDTTTEQELHGIPKNMANIGLTYKVADLFNLNSTISWVGARERWPLDTNKYDRRYPIGSKRPDLDAYTTVNLTFTTEIKQWELALSVYNVFNEKQYDPHEDPQRFDTERPGRNFLFKATYWF</sequence>
<keyword evidence="3 10" id="KW-1134">Transmembrane beta strand</keyword>
<evidence type="ECO:0000256" key="11">
    <source>
        <dbReference type="RuleBase" id="RU003357"/>
    </source>
</evidence>
<comment type="subcellular location">
    <subcellularLocation>
        <location evidence="1 10">Cell outer membrane</location>
        <topology evidence="1 10">Multi-pass membrane protein</topology>
    </subcellularLocation>
</comment>
<comment type="similarity">
    <text evidence="10 11">Belongs to the TonB-dependent receptor family.</text>
</comment>
<name>A0ABV6Z2D9_UNCC1</name>
<keyword evidence="2 10" id="KW-0813">Transport</keyword>
<feature type="domain" description="TonB-dependent receptor-like beta-barrel" evidence="13">
    <location>
        <begin position="237"/>
        <end position="630"/>
    </location>
</feature>
<evidence type="ECO:0000259" key="13">
    <source>
        <dbReference type="Pfam" id="PF00593"/>
    </source>
</evidence>
<dbReference type="Gene3D" id="2.40.170.20">
    <property type="entry name" value="TonB-dependent receptor, beta-barrel domain"/>
    <property type="match status" value="1"/>
</dbReference>
<evidence type="ECO:0000256" key="9">
    <source>
        <dbReference type="ARBA" id="ARBA00023237"/>
    </source>
</evidence>
<evidence type="ECO:0000259" key="14">
    <source>
        <dbReference type="Pfam" id="PF07715"/>
    </source>
</evidence>
<evidence type="ECO:0000256" key="5">
    <source>
        <dbReference type="ARBA" id="ARBA00022729"/>
    </source>
</evidence>
<comment type="caution">
    <text evidence="15">The sequence shown here is derived from an EMBL/GenBank/DDBJ whole genome shotgun (WGS) entry which is preliminary data.</text>
</comment>
<keyword evidence="4 10" id="KW-0812">Transmembrane</keyword>
<evidence type="ECO:0000256" key="8">
    <source>
        <dbReference type="ARBA" id="ARBA00023170"/>
    </source>
</evidence>
<feature type="signal peptide" evidence="12">
    <location>
        <begin position="1"/>
        <end position="20"/>
    </location>
</feature>
<feature type="chain" id="PRO_5045061649" evidence="12">
    <location>
        <begin position="21"/>
        <end position="662"/>
    </location>
</feature>
<feature type="domain" description="TonB-dependent receptor plug" evidence="14">
    <location>
        <begin position="45"/>
        <end position="154"/>
    </location>
</feature>
<dbReference type="Gene3D" id="2.170.130.10">
    <property type="entry name" value="TonB-dependent receptor, plug domain"/>
    <property type="match status" value="1"/>
</dbReference>
<dbReference type="Proteomes" id="UP001594351">
    <property type="component" value="Unassembled WGS sequence"/>
</dbReference>
<protein>
    <submittedName>
        <fullName evidence="15">TonB-dependent receptor plug domain-containing protein</fullName>
    </submittedName>
</protein>
<evidence type="ECO:0000256" key="12">
    <source>
        <dbReference type="SAM" id="SignalP"/>
    </source>
</evidence>
<keyword evidence="5 12" id="KW-0732">Signal</keyword>
<reference evidence="15 16" key="1">
    <citation type="submission" date="2024-09" db="EMBL/GenBank/DDBJ databases">
        <title>Laminarin stimulates single cell rates of sulfate reduction while oxygen inhibits transcriptomic activity in coastal marine sediment.</title>
        <authorList>
            <person name="Lindsay M."/>
            <person name="Orcutt B."/>
            <person name="Emerson D."/>
            <person name="Stepanauskas R."/>
            <person name="D'Angelo T."/>
        </authorList>
    </citation>
    <scope>NUCLEOTIDE SEQUENCE [LARGE SCALE GENOMIC DNA]</scope>
    <source>
        <strain evidence="15">SAG AM-311-K15</strain>
    </source>
</reference>
<keyword evidence="7 10" id="KW-0472">Membrane</keyword>
<dbReference type="EMBL" id="JBHPBY010000340">
    <property type="protein sequence ID" value="MFC1852624.1"/>
    <property type="molecule type" value="Genomic_DNA"/>
</dbReference>
<evidence type="ECO:0000256" key="1">
    <source>
        <dbReference type="ARBA" id="ARBA00004571"/>
    </source>
</evidence>
<dbReference type="InterPro" id="IPR036942">
    <property type="entry name" value="Beta-barrel_TonB_sf"/>
</dbReference>
<accession>A0ABV6Z2D9</accession>
<dbReference type="InterPro" id="IPR037066">
    <property type="entry name" value="Plug_dom_sf"/>
</dbReference>
<dbReference type="InterPro" id="IPR039426">
    <property type="entry name" value="TonB-dep_rcpt-like"/>
</dbReference>
<evidence type="ECO:0000313" key="16">
    <source>
        <dbReference type="Proteomes" id="UP001594351"/>
    </source>
</evidence>
<dbReference type="PANTHER" id="PTHR30069">
    <property type="entry name" value="TONB-DEPENDENT OUTER MEMBRANE RECEPTOR"/>
    <property type="match status" value="1"/>
</dbReference>
<evidence type="ECO:0000256" key="6">
    <source>
        <dbReference type="ARBA" id="ARBA00023077"/>
    </source>
</evidence>
<dbReference type="Pfam" id="PF00593">
    <property type="entry name" value="TonB_dep_Rec_b-barrel"/>
    <property type="match status" value="1"/>
</dbReference>